<evidence type="ECO:0000256" key="1">
    <source>
        <dbReference type="ARBA" id="ARBA00008857"/>
    </source>
</evidence>
<gene>
    <name evidence="5" type="ORF">J4573_04730</name>
</gene>
<dbReference type="EMBL" id="JAGEOJ010000002">
    <property type="protein sequence ID" value="MBO2446384.1"/>
    <property type="molecule type" value="Genomic_DNA"/>
</dbReference>
<dbReference type="CDD" id="cd00397">
    <property type="entry name" value="DNA_BRE_C"/>
    <property type="match status" value="1"/>
</dbReference>
<dbReference type="InterPro" id="IPR050090">
    <property type="entry name" value="Tyrosine_recombinase_XerCD"/>
</dbReference>
<dbReference type="AlphaFoldDB" id="A0A939PB63"/>
<evidence type="ECO:0000256" key="3">
    <source>
        <dbReference type="ARBA" id="ARBA00023172"/>
    </source>
</evidence>
<dbReference type="InterPro" id="IPR011010">
    <property type="entry name" value="DNA_brk_join_enz"/>
</dbReference>
<comment type="similarity">
    <text evidence="1">Belongs to the 'phage' integrase family.</text>
</comment>
<evidence type="ECO:0000259" key="4">
    <source>
        <dbReference type="PROSITE" id="PS51898"/>
    </source>
</evidence>
<reference evidence="5" key="1">
    <citation type="submission" date="2021-03" db="EMBL/GenBank/DDBJ databases">
        <authorList>
            <person name="Kanchanasin P."/>
            <person name="Saeng-In P."/>
            <person name="Phongsopitanun W."/>
            <person name="Yuki M."/>
            <person name="Kudo T."/>
            <person name="Ohkuma M."/>
            <person name="Tanasupawat S."/>
        </authorList>
    </citation>
    <scope>NUCLEOTIDE SEQUENCE</scope>
    <source>
        <strain evidence="5">GKU 128</strain>
    </source>
</reference>
<dbReference type="GO" id="GO:0015074">
    <property type="term" value="P:DNA integration"/>
    <property type="evidence" value="ECO:0007669"/>
    <property type="project" value="InterPro"/>
</dbReference>
<dbReference type="PANTHER" id="PTHR30349:SF41">
    <property type="entry name" value="INTEGRASE_RECOMBINASE PROTEIN MJ0367-RELATED"/>
    <property type="match status" value="1"/>
</dbReference>
<dbReference type="GO" id="GO:0006310">
    <property type="term" value="P:DNA recombination"/>
    <property type="evidence" value="ECO:0007669"/>
    <property type="project" value="UniProtKB-KW"/>
</dbReference>
<proteinExistence type="inferred from homology"/>
<evidence type="ECO:0000313" key="5">
    <source>
        <dbReference type="EMBL" id="MBO2446384.1"/>
    </source>
</evidence>
<organism evidence="5 6">
    <name type="scientific">Actinomadura barringtoniae</name>
    <dbReference type="NCBI Taxonomy" id="1427535"/>
    <lineage>
        <taxon>Bacteria</taxon>
        <taxon>Bacillati</taxon>
        <taxon>Actinomycetota</taxon>
        <taxon>Actinomycetes</taxon>
        <taxon>Streptosporangiales</taxon>
        <taxon>Thermomonosporaceae</taxon>
        <taxon>Actinomadura</taxon>
    </lineage>
</organism>
<dbReference type="Proteomes" id="UP000669179">
    <property type="component" value="Unassembled WGS sequence"/>
</dbReference>
<evidence type="ECO:0000313" key="6">
    <source>
        <dbReference type="Proteomes" id="UP000669179"/>
    </source>
</evidence>
<dbReference type="InterPro" id="IPR002104">
    <property type="entry name" value="Integrase_catalytic"/>
</dbReference>
<name>A0A939PB63_9ACTN</name>
<dbReference type="SUPFAM" id="SSF56349">
    <property type="entry name" value="DNA breaking-rejoining enzymes"/>
    <property type="match status" value="1"/>
</dbReference>
<dbReference type="Gene3D" id="1.10.443.10">
    <property type="entry name" value="Intergrase catalytic core"/>
    <property type="match status" value="1"/>
</dbReference>
<dbReference type="PANTHER" id="PTHR30349">
    <property type="entry name" value="PHAGE INTEGRASE-RELATED"/>
    <property type="match status" value="1"/>
</dbReference>
<keyword evidence="2" id="KW-0238">DNA-binding</keyword>
<evidence type="ECO:0000256" key="2">
    <source>
        <dbReference type="ARBA" id="ARBA00023125"/>
    </source>
</evidence>
<keyword evidence="3" id="KW-0233">DNA recombination</keyword>
<dbReference type="GO" id="GO:0003677">
    <property type="term" value="F:DNA binding"/>
    <property type="evidence" value="ECO:0007669"/>
    <property type="project" value="UniProtKB-KW"/>
</dbReference>
<accession>A0A939PB63</accession>
<dbReference type="RefSeq" id="WP_208253996.1">
    <property type="nucleotide sequence ID" value="NZ_JAGEOJ010000002.1"/>
</dbReference>
<protein>
    <submittedName>
        <fullName evidence="5">Tyrosine-type recombinase/integrase</fullName>
    </submittedName>
</protein>
<dbReference type="PROSITE" id="PS51898">
    <property type="entry name" value="TYR_RECOMBINASE"/>
    <property type="match status" value="1"/>
</dbReference>
<dbReference type="InterPro" id="IPR013762">
    <property type="entry name" value="Integrase-like_cat_sf"/>
</dbReference>
<dbReference type="Pfam" id="PF00589">
    <property type="entry name" value="Phage_integrase"/>
    <property type="match status" value="1"/>
</dbReference>
<feature type="domain" description="Tyr recombinase" evidence="4">
    <location>
        <begin position="78"/>
        <end position="249"/>
    </location>
</feature>
<sequence>MDESKLPGDLTCDDASLNLFLRWYHDASNPNNGKPHGTNGTIVLRRNLRNFFKWVEKETGAPNPITAGEVNLYVPRKTRPKVLPVTFLRELIDSCRPTGKKRTFTDYRDEALIGCLLEGMRAAEVLSMAPEDVPPLDNPIITVTPKKGARQWDDESGRQIWLEIDTVRALHAYLRVRAEHPLADEHPGRLWLGNSPLPLEYNGLRLMLTRRCKRLGYGDHATSHMFRHTFSHLFLDNGGSLNDLGEHNG</sequence>
<comment type="caution">
    <text evidence="5">The sequence shown here is derived from an EMBL/GenBank/DDBJ whole genome shotgun (WGS) entry which is preliminary data.</text>
</comment>
<keyword evidence="6" id="KW-1185">Reference proteome</keyword>